<evidence type="ECO:0000256" key="1">
    <source>
        <dbReference type="ARBA" id="ARBA00022833"/>
    </source>
</evidence>
<sequence length="269" mass="30505">MLAATQNYIPVGTSEAGLCLTAENWQETKVNTLSFSLEFLLYKPGIALLKNIPSLSKYLGWSGAIILNASSLKANREGAYLLKSPFDGSKTKVTAVELVELIQHLNPNAVILPKKILQDCPQIWTILNESIMPFFNEEELNQYQPTQEHGIYFNEANESLLTKWAHLPRYVMGNFNAESIHHLRAQGVEFIETDEPVNAAFHGRVYSQEGEIDLTSKATEMQFEIIDSACTCPVCNQQFTKAYFHHLIEHTPLLCQRFLIQHNVFWMAN</sequence>
<dbReference type="EMBL" id="CP071527">
    <property type="protein sequence ID" value="USQ14902.1"/>
    <property type="molecule type" value="Genomic_DNA"/>
</dbReference>
<protein>
    <submittedName>
        <fullName evidence="3">tRNA-guanine transglycosylase</fullName>
        <ecNumber evidence="3">2.4.2.-</ecNumber>
    </submittedName>
</protein>
<dbReference type="PANTHER" id="PTHR43530">
    <property type="entry name" value="QUEUINE TRNA-RIBOSYLTRANSFERASE CATALYTIC SUBUNIT 1"/>
    <property type="match status" value="1"/>
</dbReference>
<feature type="domain" description="tRNA-guanine(15) transglycosylase-like" evidence="2">
    <location>
        <begin position="166"/>
        <end position="267"/>
    </location>
</feature>
<dbReference type="InterPro" id="IPR002616">
    <property type="entry name" value="tRNA_ribo_trans-like"/>
</dbReference>
<gene>
    <name evidence="3" type="ORF">J2N86_06280</name>
</gene>
<dbReference type="Proteomes" id="UP001057474">
    <property type="component" value="Chromosome"/>
</dbReference>
<dbReference type="EC" id="2.4.2.-" evidence="3"/>
<keyword evidence="4" id="KW-1185">Reference proteome</keyword>
<keyword evidence="1" id="KW-0862">Zinc</keyword>
<keyword evidence="3" id="KW-0808">Transferase</keyword>
<dbReference type="SUPFAM" id="SSF51713">
    <property type="entry name" value="tRNA-guanine transglycosylase"/>
    <property type="match status" value="1"/>
</dbReference>
<keyword evidence="3" id="KW-0328">Glycosyltransferase</keyword>
<evidence type="ECO:0000313" key="3">
    <source>
        <dbReference type="EMBL" id="USQ14902.1"/>
    </source>
</evidence>
<dbReference type="GO" id="GO:0016757">
    <property type="term" value="F:glycosyltransferase activity"/>
    <property type="evidence" value="ECO:0007669"/>
    <property type="project" value="UniProtKB-KW"/>
</dbReference>
<dbReference type="PANTHER" id="PTHR43530:SF1">
    <property type="entry name" value="QUEUINE TRNA-RIBOSYLTRANSFERASE CATALYTIC SUBUNIT 1"/>
    <property type="match status" value="1"/>
</dbReference>
<dbReference type="NCBIfam" id="TIGR00449">
    <property type="entry name" value="tgt_general"/>
    <property type="match status" value="1"/>
</dbReference>
<accession>A0ABY4YCN3</accession>
<evidence type="ECO:0000259" key="2">
    <source>
        <dbReference type="Pfam" id="PF01702"/>
    </source>
</evidence>
<reference evidence="3" key="1">
    <citation type="submission" date="2021-03" db="EMBL/GenBank/DDBJ databases">
        <title>Legionella lytica PCM 2298.</title>
        <authorList>
            <person name="Koper P."/>
        </authorList>
    </citation>
    <scope>NUCLEOTIDE SEQUENCE</scope>
    <source>
        <strain evidence="3">PCM 2298</strain>
    </source>
</reference>
<dbReference type="RefSeq" id="WP_252581875.1">
    <property type="nucleotide sequence ID" value="NZ_CP071527.1"/>
</dbReference>
<dbReference type="Pfam" id="PF01702">
    <property type="entry name" value="TGT"/>
    <property type="match status" value="1"/>
</dbReference>
<dbReference type="Gene3D" id="3.20.20.105">
    <property type="entry name" value="Queuine tRNA-ribosyltransferase-like"/>
    <property type="match status" value="2"/>
</dbReference>
<organism evidence="3 4">
    <name type="scientific">Legionella lytica</name>
    <dbReference type="NCBI Taxonomy" id="96232"/>
    <lineage>
        <taxon>Bacteria</taxon>
        <taxon>Pseudomonadati</taxon>
        <taxon>Pseudomonadota</taxon>
        <taxon>Gammaproteobacteria</taxon>
        <taxon>Legionellales</taxon>
        <taxon>Legionellaceae</taxon>
        <taxon>Legionella</taxon>
    </lineage>
</organism>
<evidence type="ECO:0000313" key="4">
    <source>
        <dbReference type="Proteomes" id="UP001057474"/>
    </source>
</evidence>
<dbReference type="InterPro" id="IPR036511">
    <property type="entry name" value="TGT-like_sf"/>
</dbReference>
<proteinExistence type="predicted"/>
<name>A0ABY4YCN3_9GAMM</name>